<evidence type="ECO:0000256" key="2">
    <source>
        <dbReference type="ARBA" id="ARBA00023157"/>
    </source>
</evidence>
<keyword evidence="2" id="KW-1015">Disulfide bond</keyword>
<evidence type="ECO:0008006" key="6">
    <source>
        <dbReference type="Google" id="ProtNLM"/>
    </source>
</evidence>
<dbReference type="Pfam" id="PF01190">
    <property type="entry name" value="Pollen_Ole_e_1"/>
    <property type="match status" value="1"/>
</dbReference>
<dbReference type="InterPro" id="IPR006041">
    <property type="entry name" value="Pollen_Ole_e1_allergen"/>
</dbReference>
<evidence type="ECO:0000256" key="3">
    <source>
        <dbReference type="SAM" id="SignalP"/>
    </source>
</evidence>
<dbReference type="Proteomes" id="UP001457282">
    <property type="component" value="Unassembled WGS sequence"/>
</dbReference>
<accession>A0AAW1XJQ2</accession>
<evidence type="ECO:0000256" key="1">
    <source>
        <dbReference type="ARBA" id="ARBA00010049"/>
    </source>
</evidence>
<protein>
    <recommendedName>
        <fullName evidence="6">Olee1-like protein</fullName>
    </recommendedName>
</protein>
<dbReference type="PANTHER" id="PTHR31614">
    <property type="entry name" value="PROTEIN DOWNSTREAM OF FLC-RELATED"/>
    <property type="match status" value="1"/>
</dbReference>
<dbReference type="PANTHER" id="PTHR31614:SF2">
    <property type="entry name" value="F28N24.16 PROTEIN"/>
    <property type="match status" value="1"/>
</dbReference>
<feature type="chain" id="PRO_5043721715" description="Olee1-like protein" evidence="3">
    <location>
        <begin position="25"/>
        <end position="170"/>
    </location>
</feature>
<comment type="similarity">
    <text evidence="1">Belongs to the Ole e I family.</text>
</comment>
<gene>
    <name evidence="4" type="ORF">M0R45_013407</name>
</gene>
<organism evidence="4 5">
    <name type="scientific">Rubus argutus</name>
    <name type="common">Southern blackberry</name>
    <dbReference type="NCBI Taxonomy" id="59490"/>
    <lineage>
        <taxon>Eukaryota</taxon>
        <taxon>Viridiplantae</taxon>
        <taxon>Streptophyta</taxon>
        <taxon>Embryophyta</taxon>
        <taxon>Tracheophyta</taxon>
        <taxon>Spermatophyta</taxon>
        <taxon>Magnoliopsida</taxon>
        <taxon>eudicotyledons</taxon>
        <taxon>Gunneridae</taxon>
        <taxon>Pentapetalae</taxon>
        <taxon>rosids</taxon>
        <taxon>fabids</taxon>
        <taxon>Rosales</taxon>
        <taxon>Rosaceae</taxon>
        <taxon>Rosoideae</taxon>
        <taxon>Rosoideae incertae sedis</taxon>
        <taxon>Rubus</taxon>
    </lineage>
</organism>
<comment type="caution">
    <text evidence="4">The sequence shown here is derived from an EMBL/GenBank/DDBJ whole genome shotgun (WGS) entry which is preliminary data.</text>
</comment>
<evidence type="ECO:0000313" key="4">
    <source>
        <dbReference type="EMBL" id="KAK9936573.1"/>
    </source>
</evidence>
<sequence>MAKSSTIILASALCFLSLIGNAYSEVKQKKLEVDGIVFCDSCRIQFVTRISELIKGAKVKLECKDRESQSVTYSKEAETNDHGRYTIQVDGDHEEEDCEVVLVSSPDPECSEISQDSHQQVSARISLTNNNGISGPVRIPNPLGFMRKEAAPECPEVLKELGLTPDGNVA</sequence>
<keyword evidence="3" id="KW-0732">Signal</keyword>
<feature type="signal peptide" evidence="3">
    <location>
        <begin position="1"/>
        <end position="24"/>
    </location>
</feature>
<dbReference type="EMBL" id="JBEDUW010000003">
    <property type="protein sequence ID" value="KAK9936573.1"/>
    <property type="molecule type" value="Genomic_DNA"/>
</dbReference>
<name>A0AAW1XJQ2_RUBAR</name>
<evidence type="ECO:0000313" key="5">
    <source>
        <dbReference type="Proteomes" id="UP001457282"/>
    </source>
</evidence>
<proteinExistence type="inferred from homology"/>
<dbReference type="AlphaFoldDB" id="A0AAW1XJQ2"/>
<keyword evidence="5" id="KW-1185">Reference proteome</keyword>
<reference evidence="4 5" key="1">
    <citation type="journal article" date="2023" name="G3 (Bethesda)">
        <title>A chromosome-length genome assembly and annotation of blackberry (Rubus argutus, cv. 'Hillquist').</title>
        <authorList>
            <person name="Bruna T."/>
            <person name="Aryal R."/>
            <person name="Dudchenko O."/>
            <person name="Sargent D.J."/>
            <person name="Mead D."/>
            <person name="Buti M."/>
            <person name="Cavallini A."/>
            <person name="Hytonen T."/>
            <person name="Andres J."/>
            <person name="Pham M."/>
            <person name="Weisz D."/>
            <person name="Mascagni F."/>
            <person name="Usai G."/>
            <person name="Natali L."/>
            <person name="Bassil N."/>
            <person name="Fernandez G.E."/>
            <person name="Lomsadze A."/>
            <person name="Armour M."/>
            <person name="Olukolu B."/>
            <person name="Poorten T."/>
            <person name="Britton C."/>
            <person name="Davik J."/>
            <person name="Ashrafi H."/>
            <person name="Aiden E.L."/>
            <person name="Borodovsky M."/>
            <person name="Worthington M."/>
        </authorList>
    </citation>
    <scope>NUCLEOTIDE SEQUENCE [LARGE SCALE GENOMIC DNA]</scope>
    <source>
        <strain evidence="4">PI 553951</strain>
    </source>
</reference>